<dbReference type="PROSITE" id="PS50126">
    <property type="entry name" value="S1"/>
    <property type="match status" value="1"/>
</dbReference>
<dbReference type="SMART" id="SM00955">
    <property type="entry name" value="RNB"/>
    <property type="match status" value="1"/>
</dbReference>
<dbReference type="EC" id="3.1.13.1" evidence="2"/>
<feature type="domain" description="S1 motif" evidence="9">
    <location>
        <begin position="525"/>
        <end position="605"/>
    </location>
</feature>
<evidence type="ECO:0000256" key="8">
    <source>
        <dbReference type="SAM" id="MobiDB-lite"/>
    </source>
</evidence>
<evidence type="ECO:0000256" key="3">
    <source>
        <dbReference type="ARBA" id="ARBA00022490"/>
    </source>
</evidence>
<dbReference type="RefSeq" id="WP_318597574.1">
    <property type="nucleotide sequence ID" value="NZ_JAWSTH010000029.1"/>
</dbReference>
<keyword evidence="4" id="KW-0540">Nuclease</keyword>
<dbReference type="Pfam" id="PF00575">
    <property type="entry name" value="S1"/>
    <property type="match status" value="1"/>
</dbReference>
<evidence type="ECO:0000259" key="9">
    <source>
        <dbReference type="PROSITE" id="PS50126"/>
    </source>
</evidence>
<keyword evidence="11" id="KW-1185">Reference proteome</keyword>
<keyword evidence="6" id="KW-0269">Exonuclease</keyword>
<keyword evidence="7" id="KW-0694">RNA-binding</keyword>
<dbReference type="PANTHER" id="PTHR23355:SF9">
    <property type="entry name" value="DIS3-LIKE EXONUCLEASE 2"/>
    <property type="match status" value="1"/>
</dbReference>
<dbReference type="InterPro" id="IPR003029">
    <property type="entry name" value="S1_domain"/>
</dbReference>
<evidence type="ECO:0000256" key="2">
    <source>
        <dbReference type="ARBA" id="ARBA00012163"/>
    </source>
</evidence>
<dbReference type="SUPFAM" id="SSF50249">
    <property type="entry name" value="Nucleic acid-binding proteins"/>
    <property type="match status" value="2"/>
</dbReference>
<evidence type="ECO:0000256" key="7">
    <source>
        <dbReference type="ARBA" id="ARBA00022884"/>
    </source>
</evidence>
<dbReference type="Proteomes" id="UP001284601">
    <property type="component" value="Unassembled WGS sequence"/>
</dbReference>
<dbReference type="PANTHER" id="PTHR23355">
    <property type="entry name" value="RIBONUCLEASE"/>
    <property type="match status" value="1"/>
</dbReference>
<name>A0ABU4HRA3_9ACTN</name>
<feature type="region of interest" description="Disordered" evidence="8">
    <location>
        <begin position="1"/>
        <end position="38"/>
    </location>
</feature>
<comment type="catalytic activity">
    <reaction evidence="1">
        <text>Exonucleolytic cleavage in the 3'- to 5'-direction to yield nucleoside 5'-phosphates.</text>
        <dbReference type="EC" id="3.1.13.1"/>
    </reaction>
</comment>
<proteinExistence type="predicted"/>
<sequence>MSPRRDYRARAARLREREEREQEEPRARERARDRDRLPQRSEIVALLEKRGRHLVGQPFFGQGPRPIVERDRTSNIGDLVLLKVSNRGGKGHAKVTRRLGRPDVARDVLEALMLDRGLRRRFDPAVERAARDPRPLDVPGRRDLRDLTTFTIDPASAKDFDDAISAERLGEQSWRIWVHIADVSAFVRPGDLIDREAFKRGTSVYVPGKVEPMLPEGLSNGACSLRPHEDRLAVTVELELHGAAVRRASFYRSTIRSDERLDYDRVDRVFAGEEPAEEPWAQPLAAARAAAAALQARRDAQGALAIESAEPEFSFNRDGHVTEAVAVAQTEAHRVIEHLMILANEQVAKLLAERKVPALYRVHERPDGSAAQRLVAQLASLGVPTPPLPEQPTAQQGAEAIAAASHLVEAHVRRTGRGAAGLNNLVLRSLKQARYDPRNLGHTGLGLEHYCHFTSPIRRYPDLVCHRALLSAVGGGEDAPEASRLAGAADWTSHRERDAMQVERSADDVARCFLLERRLFETGLTQEFDGEVTGVIGAGAFVAFGDGYAGMLPVRKLRGDWWELNEEGTILHGERSGKAIRIGDAVRVVVDRVDAPRGRVDLFAVEL</sequence>
<evidence type="ECO:0000256" key="4">
    <source>
        <dbReference type="ARBA" id="ARBA00022722"/>
    </source>
</evidence>
<dbReference type="InterPro" id="IPR012340">
    <property type="entry name" value="NA-bd_OB-fold"/>
</dbReference>
<accession>A0ABU4HRA3</accession>
<evidence type="ECO:0000313" key="10">
    <source>
        <dbReference type="EMBL" id="MDW5595237.1"/>
    </source>
</evidence>
<keyword evidence="5" id="KW-0378">Hydrolase</keyword>
<dbReference type="Pfam" id="PF00773">
    <property type="entry name" value="RNB"/>
    <property type="match status" value="1"/>
</dbReference>
<evidence type="ECO:0000256" key="5">
    <source>
        <dbReference type="ARBA" id="ARBA00022801"/>
    </source>
</evidence>
<dbReference type="EMBL" id="JAWSTH010000029">
    <property type="protein sequence ID" value="MDW5595237.1"/>
    <property type="molecule type" value="Genomic_DNA"/>
</dbReference>
<evidence type="ECO:0000256" key="1">
    <source>
        <dbReference type="ARBA" id="ARBA00001849"/>
    </source>
</evidence>
<evidence type="ECO:0000256" key="6">
    <source>
        <dbReference type="ARBA" id="ARBA00022839"/>
    </source>
</evidence>
<dbReference type="NCBIfam" id="TIGR00358">
    <property type="entry name" value="3_prime_RNase"/>
    <property type="match status" value="1"/>
</dbReference>
<reference evidence="10 11" key="2">
    <citation type="submission" date="2023-10" db="EMBL/GenBank/DDBJ databases">
        <authorList>
            <person name="Han X.F."/>
        </authorList>
    </citation>
    <scope>NUCLEOTIDE SEQUENCE [LARGE SCALE GENOMIC DNA]</scope>
    <source>
        <strain evidence="10 11">KCTC 39840</strain>
    </source>
</reference>
<dbReference type="InterPro" id="IPR004476">
    <property type="entry name" value="RNase_II/RNase_R"/>
</dbReference>
<dbReference type="Gene3D" id="2.40.50.140">
    <property type="entry name" value="Nucleic acid-binding proteins"/>
    <property type="match status" value="1"/>
</dbReference>
<dbReference type="InterPro" id="IPR001900">
    <property type="entry name" value="RNase_II/R"/>
</dbReference>
<protein>
    <recommendedName>
        <fullName evidence="2">exoribonuclease II</fullName>
        <ecNumber evidence="2">3.1.13.1</ecNumber>
    </recommendedName>
</protein>
<gene>
    <name evidence="10" type="ORF">R7226_12880</name>
</gene>
<comment type="caution">
    <text evidence="10">The sequence shown here is derived from an EMBL/GenBank/DDBJ whole genome shotgun (WGS) entry which is preliminary data.</text>
</comment>
<reference evidence="11" key="1">
    <citation type="submission" date="2023-07" db="EMBL/GenBank/DDBJ databases">
        <title>Conexibacter stalactiti sp. nov., isolated from stalactites in a lava cave and emended description of the genus Conexibacter.</title>
        <authorList>
            <person name="Lee S.D."/>
        </authorList>
    </citation>
    <scope>NUCLEOTIDE SEQUENCE [LARGE SCALE GENOMIC DNA]</scope>
    <source>
        <strain evidence="11">KCTC 39840</strain>
    </source>
</reference>
<organism evidence="10 11">
    <name type="scientific">Conexibacter stalactiti</name>
    <dbReference type="NCBI Taxonomy" id="1940611"/>
    <lineage>
        <taxon>Bacteria</taxon>
        <taxon>Bacillati</taxon>
        <taxon>Actinomycetota</taxon>
        <taxon>Thermoleophilia</taxon>
        <taxon>Solirubrobacterales</taxon>
        <taxon>Conexibacteraceae</taxon>
        <taxon>Conexibacter</taxon>
    </lineage>
</organism>
<evidence type="ECO:0000313" key="11">
    <source>
        <dbReference type="Proteomes" id="UP001284601"/>
    </source>
</evidence>
<keyword evidence="3" id="KW-0963">Cytoplasm</keyword>
<dbReference type="InterPro" id="IPR050180">
    <property type="entry name" value="RNR_Ribonuclease"/>
</dbReference>
<dbReference type="SMART" id="SM00316">
    <property type="entry name" value="S1"/>
    <property type="match status" value="1"/>
</dbReference>